<dbReference type="EMBL" id="VRMG01000003">
    <property type="protein sequence ID" value="TXN32340.1"/>
    <property type="molecule type" value="Genomic_DNA"/>
</dbReference>
<dbReference type="Proteomes" id="UP000321379">
    <property type="component" value="Unassembled WGS sequence"/>
</dbReference>
<evidence type="ECO:0000313" key="1">
    <source>
        <dbReference type="EMBL" id="TXN32340.1"/>
    </source>
</evidence>
<reference evidence="1 2" key="1">
    <citation type="submission" date="2019-08" db="EMBL/GenBank/DDBJ databases">
        <title>Bacterial whole genome sequence for Glaciihabitans sp. CHu50b-6-2.</title>
        <authorList>
            <person name="Jin L."/>
        </authorList>
    </citation>
    <scope>NUCLEOTIDE SEQUENCE [LARGE SCALE GENOMIC DNA]</scope>
    <source>
        <strain evidence="1 2">CHu50b-6-2</strain>
    </source>
</reference>
<protein>
    <recommendedName>
        <fullName evidence="3">Nucleotidyltransferase family protein</fullName>
    </recommendedName>
</protein>
<keyword evidence="2" id="KW-1185">Reference proteome</keyword>
<dbReference type="AlphaFoldDB" id="A0A5C8UVI1"/>
<evidence type="ECO:0000313" key="2">
    <source>
        <dbReference type="Proteomes" id="UP000321379"/>
    </source>
</evidence>
<dbReference type="RefSeq" id="WP_147781887.1">
    <property type="nucleotide sequence ID" value="NZ_VRMG01000003.1"/>
</dbReference>
<sequence length="306" mass="33556">MTISAVREPAGPSSVSDQARLRADKVRVAALIELISREHNIRCLAAGGPIFAQLGLISPRVSPTATVIVDPMHQLQLVLALEGEGWSRVTQSNTGGLLPPVFTRVVHPRLVCPLDIYDIFPGFYAPPAEVFERLWSRRATLTLGRTAVSSLDRVSTVLVAGHDQLGSLARNERSVSNIDYFVSMFRTSLTPREQEAFVRLVSEVEGIEPLRPFLMAIGVRVGEITLPSVVYCQARLGIAHVSDSLIFAVSLFEAPPGRRFAGFRSIFRRHPKRVMLALLASPRSFAVVAGSRARHRRQQLAAPPQA</sequence>
<name>A0A5C8UVI1_9MICO</name>
<organism evidence="1 2">
    <name type="scientific">Lacisediminihabitans profunda</name>
    <dbReference type="NCBI Taxonomy" id="2594790"/>
    <lineage>
        <taxon>Bacteria</taxon>
        <taxon>Bacillati</taxon>
        <taxon>Actinomycetota</taxon>
        <taxon>Actinomycetes</taxon>
        <taxon>Micrococcales</taxon>
        <taxon>Microbacteriaceae</taxon>
        <taxon>Lacisediminihabitans</taxon>
    </lineage>
</organism>
<accession>A0A5C8UVI1</accession>
<proteinExistence type="predicted"/>
<evidence type="ECO:0008006" key="3">
    <source>
        <dbReference type="Google" id="ProtNLM"/>
    </source>
</evidence>
<comment type="caution">
    <text evidence="1">The sequence shown here is derived from an EMBL/GenBank/DDBJ whole genome shotgun (WGS) entry which is preliminary data.</text>
</comment>
<gene>
    <name evidence="1" type="ORF">FVP33_01595</name>
</gene>